<feature type="domain" description="Thioredoxin" evidence="2">
    <location>
        <begin position="25"/>
        <end position="164"/>
    </location>
</feature>
<evidence type="ECO:0000313" key="3">
    <source>
        <dbReference type="EMBL" id="KAK3288406.1"/>
    </source>
</evidence>
<dbReference type="SUPFAM" id="SSF52833">
    <property type="entry name" value="Thioredoxin-like"/>
    <property type="match status" value="1"/>
</dbReference>
<name>A0AAE0LK61_9CHLO</name>
<dbReference type="Gene3D" id="3.40.30.10">
    <property type="entry name" value="Glutaredoxin"/>
    <property type="match status" value="1"/>
</dbReference>
<dbReference type="Proteomes" id="UP001190700">
    <property type="component" value="Unassembled WGS sequence"/>
</dbReference>
<accession>A0AAE0LK61</accession>
<dbReference type="EMBL" id="LGRX02000497">
    <property type="protein sequence ID" value="KAK3288406.1"/>
    <property type="molecule type" value="Genomic_DNA"/>
</dbReference>
<comment type="caution">
    <text evidence="3">The sequence shown here is derived from an EMBL/GenBank/DDBJ whole genome shotgun (WGS) entry which is preliminary data.</text>
</comment>
<evidence type="ECO:0000259" key="2">
    <source>
        <dbReference type="PROSITE" id="PS51352"/>
    </source>
</evidence>
<gene>
    <name evidence="3" type="ORF">CYMTET_4116</name>
</gene>
<dbReference type="InterPro" id="IPR036249">
    <property type="entry name" value="Thioredoxin-like_sf"/>
</dbReference>
<dbReference type="InterPro" id="IPR013766">
    <property type="entry name" value="Thioredoxin_domain"/>
</dbReference>
<reference evidence="3 4" key="1">
    <citation type="journal article" date="2015" name="Genome Biol. Evol.">
        <title>Comparative Genomics of a Bacterivorous Green Alga Reveals Evolutionary Causalities and Consequences of Phago-Mixotrophic Mode of Nutrition.</title>
        <authorList>
            <person name="Burns J.A."/>
            <person name="Paasch A."/>
            <person name="Narechania A."/>
            <person name="Kim E."/>
        </authorList>
    </citation>
    <scope>NUCLEOTIDE SEQUENCE [LARGE SCALE GENOMIC DNA]</scope>
    <source>
        <strain evidence="3 4">PLY_AMNH</strain>
    </source>
</reference>
<sequence length="169" mass="18702">MGHLKAQPILSHPLRFQSKLQTHQLRESQIGAYFSCKQRQQGTARKTGVCHAGPGGNGNVVEIESPEAFQAALEAAGDKVVVLDIATKTCGPCMMVYPKFVALSEEYEDVVFLKIFGDLTTETRKMMKEWGVSAVPMFNYYRNKELIGSVKGAKIEAITEELLKHRALA</sequence>
<organism evidence="3 4">
    <name type="scientific">Cymbomonas tetramitiformis</name>
    <dbReference type="NCBI Taxonomy" id="36881"/>
    <lineage>
        <taxon>Eukaryota</taxon>
        <taxon>Viridiplantae</taxon>
        <taxon>Chlorophyta</taxon>
        <taxon>Pyramimonadophyceae</taxon>
        <taxon>Pyramimonadales</taxon>
        <taxon>Pyramimonadaceae</taxon>
        <taxon>Cymbomonas</taxon>
    </lineage>
</organism>
<protein>
    <recommendedName>
        <fullName evidence="2">Thioredoxin domain-containing protein</fullName>
    </recommendedName>
</protein>
<keyword evidence="4" id="KW-1185">Reference proteome</keyword>
<evidence type="ECO:0000256" key="1">
    <source>
        <dbReference type="ARBA" id="ARBA00023157"/>
    </source>
</evidence>
<dbReference type="PANTHER" id="PTHR46115">
    <property type="entry name" value="THIOREDOXIN-LIKE PROTEIN 1"/>
    <property type="match status" value="1"/>
</dbReference>
<keyword evidence="1" id="KW-1015">Disulfide bond</keyword>
<dbReference type="AlphaFoldDB" id="A0AAE0LK61"/>
<dbReference type="Pfam" id="PF00085">
    <property type="entry name" value="Thioredoxin"/>
    <property type="match status" value="1"/>
</dbReference>
<evidence type="ECO:0000313" key="4">
    <source>
        <dbReference type="Proteomes" id="UP001190700"/>
    </source>
</evidence>
<dbReference type="PROSITE" id="PS51352">
    <property type="entry name" value="THIOREDOXIN_2"/>
    <property type="match status" value="1"/>
</dbReference>
<proteinExistence type="predicted"/>